<dbReference type="InterPro" id="IPR000644">
    <property type="entry name" value="CBS_dom"/>
</dbReference>
<dbReference type="InterPro" id="IPR002550">
    <property type="entry name" value="CNNM"/>
</dbReference>
<gene>
    <name evidence="14" type="ORF">JDV75_06475</name>
</gene>
<comment type="subcellular location">
    <subcellularLocation>
        <location evidence="1">Cell membrane</location>
        <topology evidence="1">Multi-pass membrane protein</topology>
    </subcellularLocation>
</comment>
<dbReference type="Pfam" id="PF01595">
    <property type="entry name" value="CNNM"/>
    <property type="match status" value="1"/>
</dbReference>
<keyword evidence="5" id="KW-0677">Repeat</keyword>
<dbReference type="Pfam" id="PF00571">
    <property type="entry name" value="CBS"/>
    <property type="match status" value="2"/>
</dbReference>
<reference evidence="14" key="1">
    <citation type="submission" date="2020-12" db="EMBL/GenBank/DDBJ databases">
        <title>Genome public.</title>
        <authorList>
            <person name="Sun Q."/>
        </authorList>
    </citation>
    <scope>NUCLEOTIDE SEQUENCE</scope>
    <source>
        <strain evidence="14">CCM 8863</strain>
    </source>
</reference>
<comment type="similarity">
    <text evidence="2">Belongs to the UPF0053 family.</text>
</comment>
<feature type="transmembrane region" description="Helical" evidence="11">
    <location>
        <begin position="91"/>
        <end position="111"/>
    </location>
</feature>
<evidence type="ECO:0000256" key="6">
    <source>
        <dbReference type="ARBA" id="ARBA00022989"/>
    </source>
</evidence>
<dbReference type="AlphaFoldDB" id="A0A934M7A8"/>
<organism evidence="14 15">
    <name type="scientific">Corynebacterium meridianum</name>
    <dbReference type="NCBI Taxonomy" id="2765363"/>
    <lineage>
        <taxon>Bacteria</taxon>
        <taxon>Bacillati</taxon>
        <taxon>Actinomycetota</taxon>
        <taxon>Actinomycetes</taxon>
        <taxon>Mycobacteriales</taxon>
        <taxon>Corynebacteriaceae</taxon>
        <taxon>Corynebacterium</taxon>
    </lineage>
</organism>
<comment type="caution">
    <text evidence="14">The sequence shown here is derived from an EMBL/GenBank/DDBJ whole genome shotgun (WGS) entry which is preliminary data.</text>
</comment>
<accession>A0A934M7A8</accession>
<evidence type="ECO:0000259" key="12">
    <source>
        <dbReference type="PROSITE" id="PS51371"/>
    </source>
</evidence>
<evidence type="ECO:0000313" key="15">
    <source>
        <dbReference type="Proteomes" id="UP000645966"/>
    </source>
</evidence>
<keyword evidence="3" id="KW-1003">Cell membrane</keyword>
<dbReference type="InterPro" id="IPR016169">
    <property type="entry name" value="FAD-bd_PCMH_sub2"/>
</dbReference>
<feature type="domain" description="CBS" evidence="12">
    <location>
        <begin position="205"/>
        <end position="264"/>
    </location>
</feature>
<dbReference type="Gene3D" id="3.10.580.10">
    <property type="entry name" value="CBS-domain"/>
    <property type="match status" value="1"/>
</dbReference>
<evidence type="ECO:0000256" key="5">
    <source>
        <dbReference type="ARBA" id="ARBA00022737"/>
    </source>
</evidence>
<dbReference type="RefSeq" id="WP_198738389.1">
    <property type="nucleotide sequence ID" value="NZ_JAEIOS010000011.1"/>
</dbReference>
<name>A0A934M7A8_9CORY</name>
<evidence type="ECO:0000256" key="11">
    <source>
        <dbReference type="SAM" id="Phobius"/>
    </source>
</evidence>
<evidence type="ECO:0000256" key="2">
    <source>
        <dbReference type="ARBA" id="ARBA00006337"/>
    </source>
</evidence>
<dbReference type="GO" id="GO:0050660">
    <property type="term" value="F:flavin adenine dinucleotide binding"/>
    <property type="evidence" value="ECO:0007669"/>
    <property type="project" value="InterPro"/>
</dbReference>
<dbReference type="CDD" id="cd04590">
    <property type="entry name" value="CBS_pair_CorC_HlyC_assoc"/>
    <property type="match status" value="1"/>
</dbReference>
<keyword evidence="15" id="KW-1185">Reference proteome</keyword>
<dbReference type="PANTHER" id="PTHR22777:SF32">
    <property type="entry name" value="UPF0053 INNER MEMBRANE PROTEIN YFJD"/>
    <property type="match status" value="1"/>
</dbReference>
<keyword evidence="6 10" id="KW-1133">Transmembrane helix</keyword>
<dbReference type="PANTHER" id="PTHR22777">
    <property type="entry name" value="HEMOLYSIN-RELATED"/>
    <property type="match status" value="1"/>
</dbReference>
<keyword evidence="8 10" id="KW-0472">Membrane</keyword>
<dbReference type="EMBL" id="JAEIOS010000011">
    <property type="protein sequence ID" value="MBI8989404.1"/>
    <property type="molecule type" value="Genomic_DNA"/>
</dbReference>
<dbReference type="SMART" id="SM01091">
    <property type="entry name" value="CorC_HlyC"/>
    <property type="match status" value="1"/>
</dbReference>
<dbReference type="PROSITE" id="PS51371">
    <property type="entry name" value="CBS"/>
    <property type="match status" value="2"/>
</dbReference>
<dbReference type="InterPro" id="IPR036318">
    <property type="entry name" value="FAD-bd_PCMH-like_sf"/>
</dbReference>
<evidence type="ECO:0000256" key="8">
    <source>
        <dbReference type="ARBA" id="ARBA00023136"/>
    </source>
</evidence>
<dbReference type="Gene3D" id="3.30.465.10">
    <property type="match status" value="1"/>
</dbReference>
<feature type="domain" description="CBS" evidence="12">
    <location>
        <begin position="273"/>
        <end position="330"/>
    </location>
</feature>
<evidence type="ECO:0000256" key="7">
    <source>
        <dbReference type="ARBA" id="ARBA00023122"/>
    </source>
</evidence>
<dbReference type="FunFam" id="3.10.580.10:FF:000002">
    <property type="entry name" value="Magnesium/cobalt efflux protein CorC"/>
    <property type="match status" value="1"/>
</dbReference>
<evidence type="ECO:0000259" key="13">
    <source>
        <dbReference type="PROSITE" id="PS51846"/>
    </source>
</evidence>
<evidence type="ECO:0000256" key="4">
    <source>
        <dbReference type="ARBA" id="ARBA00022692"/>
    </source>
</evidence>
<keyword evidence="4 10" id="KW-0812">Transmembrane</keyword>
<protein>
    <submittedName>
        <fullName evidence="14">HlyC/CorC family transporter</fullName>
    </submittedName>
</protein>
<dbReference type="Proteomes" id="UP000645966">
    <property type="component" value="Unassembled WGS sequence"/>
</dbReference>
<dbReference type="PROSITE" id="PS51846">
    <property type="entry name" value="CNNM"/>
    <property type="match status" value="1"/>
</dbReference>
<sequence length="440" mass="47578">MNPVILALGAVAALVTSGALGSVESAVSSISRARVEELVKDERPGAGKLLQVVDRRADHINLLVLLRTLLESTAAVCTGALAFQLIDSRGWALAAAIAVLTLVTYVVVGVYSRTIGRQNPYTVSLKSALVLSVLAHLLGPVTKVLIWFGNILAPGAGFRDGPFNTEVELREMVDIAQEHGIVEIGERRMIQSVFDLASTTARSVMVPRPEMIWIESDKTAGQATALCVRSGLSRIPVVGENVDDIVGVVYLKDLVQRTYSSSDNGRSVSVEDVMRPVTFVPDSKNLDDLLREMQLNRIHIALLVDEYGGIAGLISIEDILEEIVGEIADEYDSEEIAPIERLAPGRYRVVSRLTLEDLTDLVDEDLDIELEFGEDITDQVETVSGLIAYDLGRVPLPGASVRTCGLELTAEGGRDRRGRMRVKSVIVTVLDPVTGSADVR</sequence>
<evidence type="ECO:0000256" key="3">
    <source>
        <dbReference type="ARBA" id="ARBA00022475"/>
    </source>
</evidence>
<keyword evidence="7 9" id="KW-0129">CBS domain</keyword>
<dbReference type="SUPFAM" id="SSF56176">
    <property type="entry name" value="FAD-binding/transporter-associated domain-like"/>
    <property type="match status" value="1"/>
</dbReference>
<dbReference type="SMART" id="SM00116">
    <property type="entry name" value="CBS"/>
    <property type="match status" value="2"/>
</dbReference>
<dbReference type="InterPro" id="IPR005170">
    <property type="entry name" value="Transptr-assoc_dom"/>
</dbReference>
<proteinExistence type="inferred from homology"/>
<dbReference type="SUPFAM" id="SSF54631">
    <property type="entry name" value="CBS-domain pair"/>
    <property type="match status" value="1"/>
</dbReference>
<evidence type="ECO:0000256" key="9">
    <source>
        <dbReference type="PROSITE-ProRule" id="PRU00703"/>
    </source>
</evidence>
<dbReference type="InterPro" id="IPR046342">
    <property type="entry name" value="CBS_dom_sf"/>
</dbReference>
<evidence type="ECO:0000256" key="1">
    <source>
        <dbReference type="ARBA" id="ARBA00004651"/>
    </source>
</evidence>
<dbReference type="GO" id="GO:0005886">
    <property type="term" value="C:plasma membrane"/>
    <property type="evidence" value="ECO:0007669"/>
    <property type="project" value="UniProtKB-SubCell"/>
</dbReference>
<evidence type="ECO:0000313" key="14">
    <source>
        <dbReference type="EMBL" id="MBI8989404.1"/>
    </source>
</evidence>
<evidence type="ECO:0000256" key="10">
    <source>
        <dbReference type="PROSITE-ProRule" id="PRU01193"/>
    </source>
</evidence>
<feature type="transmembrane region" description="Helical" evidence="11">
    <location>
        <begin position="123"/>
        <end position="148"/>
    </location>
</feature>
<feature type="domain" description="CNNM transmembrane" evidence="13">
    <location>
        <begin position="1"/>
        <end position="186"/>
    </location>
</feature>
<dbReference type="InterPro" id="IPR044751">
    <property type="entry name" value="Ion_transp-like_CBS"/>
</dbReference>